<dbReference type="Proteomes" id="UP000689129">
    <property type="component" value="Unassembled WGS sequence"/>
</dbReference>
<evidence type="ECO:0000313" key="3">
    <source>
        <dbReference type="EMBL" id="KAG7108317.1"/>
    </source>
</evidence>
<dbReference type="OrthoDB" id="269124at2759"/>
<dbReference type="InterPro" id="IPR006721">
    <property type="entry name" value="ATP_synth_F1_esu_mt"/>
</dbReference>
<comment type="similarity">
    <text evidence="1">Belongs to the eukaryotic ATPase epsilon family.</text>
</comment>
<name>A0A0G4KH30_VERLO</name>
<dbReference type="AlphaFoldDB" id="A0A0G4KH30"/>
<dbReference type="GO" id="GO:0046933">
    <property type="term" value="F:proton-transporting ATP synthase activity, rotational mechanism"/>
    <property type="evidence" value="ECO:0007669"/>
    <property type="project" value="InterPro"/>
</dbReference>
<dbReference type="GO" id="GO:0045259">
    <property type="term" value="C:proton-transporting ATP synthase complex"/>
    <property type="evidence" value="ECO:0007669"/>
    <property type="project" value="InterPro"/>
</dbReference>
<dbReference type="STRING" id="100787.A0A0G4KH30"/>
<keyword evidence="4" id="KW-1185">Reference proteome</keyword>
<dbReference type="GO" id="GO:0042776">
    <property type="term" value="P:proton motive force-driven mitochondrial ATP synthesis"/>
    <property type="evidence" value="ECO:0007669"/>
    <property type="project" value="TreeGrafter"/>
</dbReference>
<evidence type="ECO:0000313" key="4">
    <source>
        <dbReference type="Proteomes" id="UP000044602"/>
    </source>
</evidence>
<dbReference type="EMBL" id="CVQH01000780">
    <property type="protein sequence ID" value="CRJ90123.1"/>
    <property type="molecule type" value="Genomic_DNA"/>
</dbReference>
<gene>
    <name evidence="2" type="ORF">BN1708_009329</name>
    <name evidence="3" type="ORF">HYQ45_018111</name>
</gene>
<dbReference type="FunFam" id="1.10.1620.20:FF:000003">
    <property type="entry name" value="Mitochondrial ATP synthase epsilon chain domain-containing protein"/>
    <property type="match status" value="1"/>
</dbReference>
<reference evidence="2" key="1">
    <citation type="submission" date="2015-05" db="EMBL/GenBank/DDBJ databases">
        <authorList>
            <person name="Wang D.B."/>
            <person name="Wang M."/>
        </authorList>
    </citation>
    <scope>NUCLEOTIDE SEQUENCE [LARGE SCALE GENOMIC DNA]</scope>
    <source>
        <strain evidence="2">VL1</strain>
    </source>
</reference>
<dbReference type="SUPFAM" id="SSF48690">
    <property type="entry name" value="Epsilon subunit of mitochondrial F1F0-ATP synthase"/>
    <property type="match status" value="1"/>
</dbReference>
<reference evidence="4" key="2">
    <citation type="submission" date="2015-05" db="EMBL/GenBank/DDBJ databases">
        <authorList>
            <person name="Fogelqvist Johan"/>
        </authorList>
    </citation>
    <scope>NUCLEOTIDE SEQUENCE [LARGE SCALE GENOMIC DNA]</scope>
</reference>
<organism evidence="2 4">
    <name type="scientific">Verticillium longisporum</name>
    <name type="common">Verticillium dahliae var. longisporum</name>
    <dbReference type="NCBI Taxonomy" id="100787"/>
    <lineage>
        <taxon>Eukaryota</taxon>
        <taxon>Fungi</taxon>
        <taxon>Dikarya</taxon>
        <taxon>Ascomycota</taxon>
        <taxon>Pezizomycotina</taxon>
        <taxon>Sordariomycetes</taxon>
        <taxon>Hypocreomycetidae</taxon>
        <taxon>Glomerellales</taxon>
        <taxon>Plectosphaerellaceae</taxon>
        <taxon>Verticillium</taxon>
    </lineage>
</organism>
<evidence type="ECO:0000313" key="2">
    <source>
        <dbReference type="EMBL" id="CRJ90123.1"/>
    </source>
</evidence>
<sequence length="77" mass="8421">MVFAWKAAGITYNRFLAVSARAVRRSLKEDKRIIAERRGAVAEIRFAKWENGKMGEPKDLVKANAAQAVENAAAGSS</sequence>
<dbReference type="PANTHER" id="PTHR12448">
    <property type="entry name" value="ATP SYNTHASE EPSILON CHAIN, MITOCHONDRIAL"/>
    <property type="match status" value="1"/>
</dbReference>
<evidence type="ECO:0000256" key="1">
    <source>
        <dbReference type="ARBA" id="ARBA00009502"/>
    </source>
</evidence>
<dbReference type="InterPro" id="IPR036742">
    <property type="entry name" value="ATP_synth_F1_esu_sf_mt"/>
</dbReference>
<dbReference type="Pfam" id="PF04627">
    <property type="entry name" value="ATP-synt_Eps"/>
    <property type="match status" value="1"/>
</dbReference>
<dbReference type="Gene3D" id="1.10.1620.20">
    <property type="entry name" value="ATP synthase, F1 complex, epsilon subunit superfamily, mitochondrial"/>
    <property type="match status" value="1"/>
</dbReference>
<dbReference type="CDD" id="cd12153">
    <property type="entry name" value="F1-ATPase_epsilon"/>
    <property type="match status" value="1"/>
</dbReference>
<accession>A0A0G4KH30</accession>
<reference evidence="3" key="3">
    <citation type="journal article" date="2021" name="Mol. Plant Pathol.">
        <title>A 20-kb lineage-specific genomic region tames virulence in pathogenic amphidiploid Verticillium longisporum.</title>
        <authorList>
            <person name="Harting R."/>
            <person name="Starke J."/>
            <person name="Kusch H."/>
            <person name="Poggeler S."/>
            <person name="Maurus I."/>
            <person name="Schluter R."/>
            <person name="Landesfeind M."/>
            <person name="Bulla I."/>
            <person name="Nowrousian M."/>
            <person name="de Jonge R."/>
            <person name="Stahlhut G."/>
            <person name="Hoff K.J."/>
            <person name="Asshauer K.P."/>
            <person name="Thurmer A."/>
            <person name="Stanke M."/>
            <person name="Daniel R."/>
            <person name="Morgenstern B."/>
            <person name="Thomma B.P.H.J."/>
            <person name="Kronstad J.W."/>
            <person name="Braus-Stromeyer S.A."/>
            <person name="Braus G.H."/>
        </authorList>
    </citation>
    <scope>NUCLEOTIDE SEQUENCE</scope>
    <source>
        <strain evidence="3">Vl32</strain>
    </source>
</reference>
<dbReference type="Proteomes" id="UP000044602">
    <property type="component" value="Unassembled WGS sequence"/>
</dbReference>
<dbReference type="GO" id="GO:0005743">
    <property type="term" value="C:mitochondrial inner membrane"/>
    <property type="evidence" value="ECO:0007669"/>
    <property type="project" value="InterPro"/>
</dbReference>
<dbReference type="EMBL" id="JAEMWZ010000678">
    <property type="protein sequence ID" value="KAG7108317.1"/>
    <property type="molecule type" value="Genomic_DNA"/>
</dbReference>
<protein>
    <submittedName>
        <fullName evidence="3">ATP synthase subunit epsilon like protein</fullName>
    </submittedName>
</protein>
<dbReference type="PANTHER" id="PTHR12448:SF0">
    <property type="entry name" value="ATP SYNTHASE SUBUNIT EPSILON, MITOCHONDRIAL"/>
    <property type="match status" value="1"/>
</dbReference>
<proteinExistence type="inferred from homology"/>